<dbReference type="AlphaFoldDB" id="A0AAN9AYR6"/>
<dbReference type="InterPro" id="IPR017452">
    <property type="entry name" value="GPCR_Rhodpsn_7TM"/>
</dbReference>
<feature type="transmembrane region" description="Helical" evidence="8">
    <location>
        <begin position="213"/>
        <end position="240"/>
    </location>
</feature>
<comment type="caution">
    <text evidence="10">The sequence shown here is derived from an EMBL/GenBank/DDBJ whole genome shotgun (WGS) entry which is preliminary data.</text>
</comment>
<dbReference type="PRINTS" id="PR00237">
    <property type="entry name" value="GPCRRHODOPSN"/>
</dbReference>
<name>A0AAN9AYR6_9CAEN</name>
<gene>
    <name evidence="10" type="ORF">V1264_006962</name>
</gene>
<dbReference type="PANTHER" id="PTHR24243">
    <property type="entry name" value="G-PROTEIN COUPLED RECEPTOR"/>
    <property type="match status" value="1"/>
</dbReference>
<feature type="transmembrane region" description="Helical" evidence="8">
    <location>
        <begin position="71"/>
        <end position="92"/>
    </location>
</feature>
<keyword evidence="6" id="KW-0675">Receptor</keyword>
<evidence type="ECO:0000313" key="11">
    <source>
        <dbReference type="Proteomes" id="UP001374579"/>
    </source>
</evidence>
<dbReference type="Gene3D" id="1.20.1070.10">
    <property type="entry name" value="Rhodopsin 7-helix transmembrane proteins"/>
    <property type="match status" value="1"/>
</dbReference>
<dbReference type="PROSITE" id="PS50262">
    <property type="entry name" value="G_PROTEIN_RECEP_F1_2"/>
    <property type="match status" value="1"/>
</dbReference>
<dbReference type="Pfam" id="PF00001">
    <property type="entry name" value="7tm_1"/>
    <property type="match status" value="1"/>
</dbReference>
<feature type="transmembrane region" description="Helical" evidence="8">
    <location>
        <begin position="268"/>
        <end position="290"/>
    </location>
</feature>
<dbReference type="EMBL" id="JBAMIC010000018">
    <property type="protein sequence ID" value="KAK7095577.1"/>
    <property type="molecule type" value="Genomic_DNA"/>
</dbReference>
<keyword evidence="7" id="KW-0807">Transducer</keyword>
<keyword evidence="4" id="KW-0297">G-protein coupled receptor</keyword>
<dbReference type="GO" id="GO:0005886">
    <property type="term" value="C:plasma membrane"/>
    <property type="evidence" value="ECO:0007669"/>
    <property type="project" value="TreeGrafter"/>
</dbReference>
<reference evidence="10 11" key="1">
    <citation type="submission" date="2024-02" db="EMBL/GenBank/DDBJ databases">
        <title>Chromosome-scale genome assembly of the rough periwinkle Littorina saxatilis.</title>
        <authorList>
            <person name="De Jode A."/>
            <person name="Faria R."/>
            <person name="Formenti G."/>
            <person name="Sims Y."/>
            <person name="Smith T.P."/>
            <person name="Tracey A."/>
            <person name="Wood J.M.D."/>
            <person name="Zagrodzka Z.B."/>
            <person name="Johannesson K."/>
            <person name="Butlin R.K."/>
            <person name="Leder E.H."/>
        </authorList>
    </citation>
    <scope>NUCLEOTIDE SEQUENCE [LARGE SCALE GENOMIC DNA]</scope>
    <source>
        <strain evidence="10">Snail1</strain>
        <tissue evidence="10">Muscle</tissue>
    </source>
</reference>
<comment type="subcellular location">
    <subcellularLocation>
        <location evidence="1">Membrane</location>
        <topology evidence="1">Multi-pass membrane protein</topology>
    </subcellularLocation>
</comment>
<evidence type="ECO:0000256" key="1">
    <source>
        <dbReference type="ARBA" id="ARBA00004141"/>
    </source>
</evidence>
<dbReference type="InterPro" id="IPR000276">
    <property type="entry name" value="GPCR_Rhodpsn"/>
</dbReference>
<keyword evidence="5 8" id="KW-0472">Membrane</keyword>
<feature type="transmembrane region" description="Helical" evidence="8">
    <location>
        <begin position="162"/>
        <end position="184"/>
    </location>
</feature>
<dbReference type="PANTHER" id="PTHR24243:SF233">
    <property type="entry name" value="THYROTROPIN-RELEASING HORMONE RECEPTOR"/>
    <property type="match status" value="1"/>
</dbReference>
<keyword evidence="2 8" id="KW-0812">Transmembrane</keyword>
<sequence length="368" mass="41588">MENETTTSQLGVLTTLRADDSSLQGIMSTETRNQILSIVGVSVLPLIFICGTLGNIFTIVVLCCDGLRENVNVVLLCLSVSDLCYVICYYIPFVSEMVKYVDVVESIRVKALTGSLEVASLVFSRISAIFICFIAVQRFIFIAFPLRATTILTKFRVRLTCVLIYVAIICIFFPCFLIGDYAYVFSSAYNETIPVYVTTQFYQSNAQVLSDYIFVYLTILFRIVPVFLVLVLSVLILLLLKRSRKWSQAVSHSDDSKRMSSERKITRTLISVCMLFIVTGIPYVVFYIMLGRLPDFNTTGRYRNTVAVTYTLVSILEMMNSSANFLLYITTSTSFYKTFRRVFCSRSNRNDNERKENASGSSLATVVQ</sequence>
<dbReference type="GO" id="GO:0004930">
    <property type="term" value="F:G protein-coupled receptor activity"/>
    <property type="evidence" value="ECO:0007669"/>
    <property type="project" value="UniProtKB-KW"/>
</dbReference>
<feature type="domain" description="G-protein coupled receptors family 1 profile" evidence="9">
    <location>
        <begin position="54"/>
        <end position="328"/>
    </location>
</feature>
<keyword evidence="3 8" id="KW-1133">Transmembrane helix</keyword>
<evidence type="ECO:0000256" key="6">
    <source>
        <dbReference type="ARBA" id="ARBA00023170"/>
    </source>
</evidence>
<evidence type="ECO:0000256" key="4">
    <source>
        <dbReference type="ARBA" id="ARBA00023040"/>
    </source>
</evidence>
<evidence type="ECO:0000256" key="8">
    <source>
        <dbReference type="SAM" id="Phobius"/>
    </source>
</evidence>
<accession>A0AAN9AYR6</accession>
<feature type="transmembrane region" description="Helical" evidence="8">
    <location>
        <begin position="122"/>
        <end position="141"/>
    </location>
</feature>
<protein>
    <recommendedName>
        <fullName evidence="9">G-protein coupled receptors family 1 profile domain-containing protein</fullName>
    </recommendedName>
</protein>
<feature type="transmembrane region" description="Helical" evidence="8">
    <location>
        <begin position="310"/>
        <end position="331"/>
    </location>
</feature>
<organism evidence="10 11">
    <name type="scientific">Littorina saxatilis</name>
    <dbReference type="NCBI Taxonomy" id="31220"/>
    <lineage>
        <taxon>Eukaryota</taxon>
        <taxon>Metazoa</taxon>
        <taxon>Spiralia</taxon>
        <taxon>Lophotrochozoa</taxon>
        <taxon>Mollusca</taxon>
        <taxon>Gastropoda</taxon>
        <taxon>Caenogastropoda</taxon>
        <taxon>Littorinimorpha</taxon>
        <taxon>Littorinoidea</taxon>
        <taxon>Littorinidae</taxon>
        <taxon>Littorina</taxon>
    </lineage>
</organism>
<evidence type="ECO:0000259" key="9">
    <source>
        <dbReference type="PROSITE" id="PS50262"/>
    </source>
</evidence>
<evidence type="ECO:0000256" key="7">
    <source>
        <dbReference type="ARBA" id="ARBA00023224"/>
    </source>
</evidence>
<evidence type="ECO:0000256" key="5">
    <source>
        <dbReference type="ARBA" id="ARBA00023136"/>
    </source>
</evidence>
<dbReference type="SUPFAM" id="SSF81321">
    <property type="entry name" value="Family A G protein-coupled receptor-like"/>
    <property type="match status" value="1"/>
</dbReference>
<evidence type="ECO:0000256" key="3">
    <source>
        <dbReference type="ARBA" id="ARBA00022989"/>
    </source>
</evidence>
<proteinExistence type="predicted"/>
<evidence type="ECO:0000313" key="10">
    <source>
        <dbReference type="EMBL" id="KAK7095577.1"/>
    </source>
</evidence>
<feature type="transmembrane region" description="Helical" evidence="8">
    <location>
        <begin position="35"/>
        <end position="64"/>
    </location>
</feature>
<evidence type="ECO:0000256" key="2">
    <source>
        <dbReference type="ARBA" id="ARBA00022692"/>
    </source>
</evidence>
<dbReference type="Proteomes" id="UP001374579">
    <property type="component" value="Unassembled WGS sequence"/>
</dbReference>
<keyword evidence="11" id="KW-1185">Reference proteome</keyword>